<feature type="domain" description="USP" evidence="2">
    <location>
        <begin position="1"/>
        <end position="62"/>
    </location>
</feature>
<dbReference type="Gene3D" id="3.90.70.10">
    <property type="entry name" value="Cysteine proteinases"/>
    <property type="match status" value="1"/>
</dbReference>
<name>A0A9D3M9I1_ANGAN</name>
<reference evidence="3" key="1">
    <citation type="submission" date="2021-01" db="EMBL/GenBank/DDBJ databases">
        <title>A chromosome-scale assembly of European eel, Anguilla anguilla.</title>
        <authorList>
            <person name="Henkel C."/>
            <person name="Jong-Raadsen S.A."/>
            <person name="Dufour S."/>
            <person name="Weltzien F.-A."/>
            <person name="Palstra A.P."/>
            <person name="Pelster B."/>
            <person name="Spaink H.P."/>
            <person name="Van Den Thillart G.E."/>
            <person name="Jansen H."/>
            <person name="Zahm M."/>
            <person name="Klopp C."/>
            <person name="Cedric C."/>
            <person name="Louis A."/>
            <person name="Berthelot C."/>
            <person name="Parey E."/>
            <person name="Roest Crollius H."/>
            <person name="Montfort J."/>
            <person name="Robinson-Rechavi M."/>
            <person name="Bucao C."/>
            <person name="Bouchez O."/>
            <person name="Gislard M."/>
            <person name="Lluch J."/>
            <person name="Milhes M."/>
            <person name="Lampietro C."/>
            <person name="Lopez Roques C."/>
            <person name="Donnadieu C."/>
            <person name="Braasch I."/>
            <person name="Desvignes T."/>
            <person name="Postlethwait J."/>
            <person name="Bobe J."/>
            <person name="Guiguen Y."/>
            <person name="Dirks R."/>
        </authorList>
    </citation>
    <scope>NUCLEOTIDE SEQUENCE</scope>
    <source>
        <strain evidence="3">Tag_6206</strain>
        <tissue evidence="3">Liver</tissue>
    </source>
</reference>
<organism evidence="3 4">
    <name type="scientific">Anguilla anguilla</name>
    <name type="common">European freshwater eel</name>
    <name type="synonym">Muraena anguilla</name>
    <dbReference type="NCBI Taxonomy" id="7936"/>
    <lineage>
        <taxon>Eukaryota</taxon>
        <taxon>Metazoa</taxon>
        <taxon>Chordata</taxon>
        <taxon>Craniata</taxon>
        <taxon>Vertebrata</taxon>
        <taxon>Euteleostomi</taxon>
        <taxon>Actinopterygii</taxon>
        <taxon>Neopterygii</taxon>
        <taxon>Teleostei</taxon>
        <taxon>Anguilliformes</taxon>
        <taxon>Anguillidae</taxon>
        <taxon>Anguilla</taxon>
    </lineage>
</organism>
<feature type="compositionally biased region" description="Polar residues" evidence="1">
    <location>
        <begin position="158"/>
        <end position="168"/>
    </location>
</feature>
<dbReference type="Proteomes" id="UP001044222">
    <property type="component" value="Chromosome 7"/>
</dbReference>
<gene>
    <name evidence="3" type="ORF">ANANG_G00133010</name>
</gene>
<feature type="compositionally biased region" description="Pro residues" evidence="1">
    <location>
        <begin position="180"/>
        <end position="189"/>
    </location>
</feature>
<evidence type="ECO:0000313" key="4">
    <source>
        <dbReference type="Proteomes" id="UP001044222"/>
    </source>
</evidence>
<proteinExistence type="predicted"/>
<dbReference type="AlphaFoldDB" id="A0A9D3M9I1"/>
<sequence>MSSESGHYYCYGRNEAELANPPVRDWFLFNDSRVTFTSFPSVQNVTSRFPKDTAYVLIYRKQEVRSLQAGSSPNGLRLSAEPPLQKELMDAITKDNKLFLQEQELNARARALQAASASCSFRPNGFDDNDPRQLRTVRRGRGGAGASAPSAGWCSNGAGVQQGSSCNTGDAGHASHTPGSPSPTAPPSPHGHRGLGHLQRLYLLPCQAVDVQKACPKPSSGCEAPKQELVSCLSGEVVRLDCRVWNFGVGLRSESYSEVGTGGRSVGDRALRTE</sequence>
<evidence type="ECO:0000313" key="3">
    <source>
        <dbReference type="EMBL" id="KAG5844894.1"/>
    </source>
</evidence>
<accession>A0A9D3M9I1</accession>
<dbReference type="EMBL" id="JAFIRN010000007">
    <property type="protein sequence ID" value="KAG5844894.1"/>
    <property type="molecule type" value="Genomic_DNA"/>
</dbReference>
<dbReference type="InterPro" id="IPR028889">
    <property type="entry name" value="USP"/>
</dbReference>
<protein>
    <recommendedName>
        <fullName evidence="2">USP domain-containing protein</fullName>
    </recommendedName>
</protein>
<comment type="caution">
    <text evidence="3">The sequence shown here is derived from an EMBL/GenBank/DDBJ whole genome shotgun (WGS) entry which is preliminary data.</text>
</comment>
<dbReference type="SUPFAM" id="SSF54001">
    <property type="entry name" value="Cysteine proteinases"/>
    <property type="match status" value="1"/>
</dbReference>
<dbReference type="InterPro" id="IPR038765">
    <property type="entry name" value="Papain-like_cys_pep_sf"/>
</dbReference>
<evidence type="ECO:0000259" key="2">
    <source>
        <dbReference type="PROSITE" id="PS50235"/>
    </source>
</evidence>
<feature type="region of interest" description="Disordered" evidence="1">
    <location>
        <begin position="120"/>
        <end position="194"/>
    </location>
</feature>
<evidence type="ECO:0000256" key="1">
    <source>
        <dbReference type="SAM" id="MobiDB-lite"/>
    </source>
</evidence>
<keyword evidence="4" id="KW-1185">Reference proteome</keyword>
<dbReference type="PROSITE" id="PS50235">
    <property type="entry name" value="USP_3"/>
    <property type="match status" value="1"/>
</dbReference>